<feature type="transmembrane region" description="Helical" evidence="6">
    <location>
        <begin position="300"/>
        <end position="321"/>
    </location>
</feature>
<feature type="transmembrane region" description="Helical" evidence="6">
    <location>
        <begin position="417"/>
        <end position="438"/>
    </location>
</feature>
<evidence type="ECO:0000256" key="1">
    <source>
        <dbReference type="ARBA" id="ARBA00004651"/>
    </source>
</evidence>
<accession>A0ABW2WP45</accession>
<dbReference type="InterPro" id="IPR011701">
    <property type="entry name" value="MFS"/>
</dbReference>
<evidence type="ECO:0000256" key="6">
    <source>
        <dbReference type="SAM" id="Phobius"/>
    </source>
</evidence>
<evidence type="ECO:0000256" key="4">
    <source>
        <dbReference type="ARBA" id="ARBA00023136"/>
    </source>
</evidence>
<feature type="region of interest" description="Disordered" evidence="5">
    <location>
        <begin position="443"/>
        <end position="466"/>
    </location>
</feature>
<dbReference type="Gene3D" id="1.20.1250.20">
    <property type="entry name" value="MFS general substrate transporter like domains"/>
    <property type="match status" value="2"/>
</dbReference>
<sequence length="466" mass="48050">MSTDASARLSPQEYIDQRPMGARQRRIVTVGLLAMVAEGLDLSVAAFVYPRIKDDWGVGDRAVTVTVTVTVLAVIIGGVVAGPLADRYGRKAITVAGTATFGLGTAAMGLTGGIGAFAGLRALACLGLGAVLPTVMALVADWMPAARRLQMVALAFAGVTAGTTVGGILAAVLNSTAGWPTLLVVCGLAPLLLLPALVRTIPESASVLTARGRPEHEVRAVLASVFEDTDKDFSTVDFSHGTRRKRARQPGPKTVLSRRFALLTLPLWLCFFLGQGIAFVIITYLPELAEDGGLSESKAAVSVAAFGWGGLIGQLSVSFVLKRFDRFRVLTALWVLTAAGLGAAAATAGQFLALLVTAFLLGLCLPAATSVLQAITAVTYPPSARATGVSWANSAGKVGPLFGGLFGGLMVDAGWSLARVLLVLAAPVALALLATLGLTARGRRQEGDEPSTTTPRPVPGLVSGQS</sequence>
<keyword evidence="9" id="KW-1185">Reference proteome</keyword>
<feature type="transmembrane region" description="Helical" evidence="6">
    <location>
        <begin position="92"/>
        <end position="114"/>
    </location>
</feature>
<feature type="transmembrane region" description="Helical" evidence="6">
    <location>
        <begin position="260"/>
        <end position="285"/>
    </location>
</feature>
<proteinExistence type="predicted"/>
<keyword evidence="3 6" id="KW-1133">Transmembrane helix</keyword>
<dbReference type="PANTHER" id="PTHR23508">
    <property type="entry name" value="CARBOXYLIC ACID TRANSPORTER PROTEIN HOMOLOG"/>
    <property type="match status" value="1"/>
</dbReference>
<dbReference type="EMBL" id="JBHTEB010000001">
    <property type="protein sequence ID" value="MFD0319229.1"/>
    <property type="molecule type" value="Genomic_DNA"/>
</dbReference>
<feature type="transmembrane region" description="Helical" evidence="6">
    <location>
        <begin position="179"/>
        <end position="198"/>
    </location>
</feature>
<feature type="transmembrane region" description="Helical" evidence="6">
    <location>
        <begin position="62"/>
        <end position="85"/>
    </location>
</feature>
<keyword evidence="2 6" id="KW-0812">Transmembrane</keyword>
<dbReference type="PROSITE" id="PS00216">
    <property type="entry name" value="SUGAR_TRANSPORT_1"/>
    <property type="match status" value="1"/>
</dbReference>
<feature type="transmembrane region" description="Helical" evidence="6">
    <location>
        <begin position="391"/>
        <end position="411"/>
    </location>
</feature>
<feature type="transmembrane region" description="Helical" evidence="6">
    <location>
        <begin position="27"/>
        <end position="50"/>
    </location>
</feature>
<dbReference type="PANTHER" id="PTHR23508:SF10">
    <property type="entry name" value="CARBOXYLIC ACID TRANSPORTER PROTEIN HOMOLOG"/>
    <property type="match status" value="1"/>
</dbReference>
<protein>
    <submittedName>
        <fullName evidence="8">MFS transporter</fullName>
    </submittedName>
</protein>
<organism evidence="8 9">
    <name type="scientific">Streptomyces flavalbus</name>
    <dbReference type="NCBI Taxonomy" id="2665155"/>
    <lineage>
        <taxon>Bacteria</taxon>
        <taxon>Bacillati</taxon>
        <taxon>Actinomycetota</taxon>
        <taxon>Actinomycetes</taxon>
        <taxon>Kitasatosporales</taxon>
        <taxon>Streptomycetaceae</taxon>
        <taxon>Streptomyces</taxon>
    </lineage>
</organism>
<feature type="transmembrane region" description="Helical" evidence="6">
    <location>
        <begin position="333"/>
        <end position="353"/>
    </location>
</feature>
<dbReference type="PROSITE" id="PS50850">
    <property type="entry name" value="MFS"/>
    <property type="match status" value="1"/>
</dbReference>
<comment type="caution">
    <text evidence="8">The sequence shown here is derived from an EMBL/GenBank/DDBJ whole genome shotgun (WGS) entry which is preliminary data.</text>
</comment>
<evidence type="ECO:0000259" key="7">
    <source>
        <dbReference type="PROSITE" id="PS50850"/>
    </source>
</evidence>
<feature type="transmembrane region" description="Helical" evidence="6">
    <location>
        <begin position="120"/>
        <end position="140"/>
    </location>
</feature>
<feature type="transmembrane region" description="Helical" evidence="6">
    <location>
        <begin position="152"/>
        <end position="173"/>
    </location>
</feature>
<feature type="transmembrane region" description="Helical" evidence="6">
    <location>
        <begin position="359"/>
        <end position="379"/>
    </location>
</feature>
<evidence type="ECO:0000256" key="2">
    <source>
        <dbReference type="ARBA" id="ARBA00022692"/>
    </source>
</evidence>
<comment type="subcellular location">
    <subcellularLocation>
        <location evidence="1">Cell membrane</location>
        <topology evidence="1">Multi-pass membrane protein</topology>
    </subcellularLocation>
</comment>
<evidence type="ECO:0000256" key="5">
    <source>
        <dbReference type="SAM" id="MobiDB-lite"/>
    </source>
</evidence>
<dbReference type="SUPFAM" id="SSF103473">
    <property type="entry name" value="MFS general substrate transporter"/>
    <property type="match status" value="1"/>
</dbReference>
<evidence type="ECO:0000313" key="9">
    <source>
        <dbReference type="Proteomes" id="UP001597023"/>
    </source>
</evidence>
<reference evidence="9" key="1">
    <citation type="journal article" date="2019" name="Int. J. Syst. Evol. Microbiol.">
        <title>The Global Catalogue of Microorganisms (GCM) 10K type strain sequencing project: providing services to taxonomists for standard genome sequencing and annotation.</title>
        <authorList>
            <consortium name="The Broad Institute Genomics Platform"/>
            <consortium name="The Broad Institute Genome Sequencing Center for Infectious Disease"/>
            <person name="Wu L."/>
            <person name="Ma J."/>
        </authorList>
    </citation>
    <scope>NUCLEOTIDE SEQUENCE [LARGE SCALE GENOMIC DNA]</scope>
    <source>
        <strain evidence="9">CGMCC 4.7400</strain>
    </source>
</reference>
<dbReference type="Pfam" id="PF07690">
    <property type="entry name" value="MFS_1"/>
    <property type="match status" value="1"/>
</dbReference>
<dbReference type="Proteomes" id="UP001597023">
    <property type="component" value="Unassembled WGS sequence"/>
</dbReference>
<feature type="domain" description="Major facilitator superfamily (MFS) profile" evidence="7">
    <location>
        <begin position="27"/>
        <end position="443"/>
    </location>
</feature>
<evidence type="ECO:0000313" key="8">
    <source>
        <dbReference type="EMBL" id="MFD0319229.1"/>
    </source>
</evidence>
<dbReference type="InterPro" id="IPR005829">
    <property type="entry name" value="Sugar_transporter_CS"/>
</dbReference>
<keyword evidence="4 6" id="KW-0472">Membrane</keyword>
<gene>
    <name evidence="8" type="ORF">ACFQZ6_34445</name>
</gene>
<name>A0ABW2WP45_9ACTN</name>
<dbReference type="RefSeq" id="WP_381617504.1">
    <property type="nucleotide sequence ID" value="NZ_JBHTEB010000001.1"/>
</dbReference>
<dbReference type="InterPro" id="IPR020846">
    <property type="entry name" value="MFS_dom"/>
</dbReference>
<evidence type="ECO:0000256" key="3">
    <source>
        <dbReference type="ARBA" id="ARBA00022989"/>
    </source>
</evidence>
<dbReference type="InterPro" id="IPR036259">
    <property type="entry name" value="MFS_trans_sf"/>
</dbReference>